<evidence type="ECO:0000313" key="1">
    <source>
        <dbReference type="EMBL" id="OGZ12773.1"/>
    </source>
</evidence>
<proteinExistence type="predicted"/>
<gene>
    <name evidence="1" type="ORF">A3C93_05405</name>
</gene>
<accession>A0A1G2DGY4</accession>
<dbReference type="Proteomes" id="UP000178636">
    <property type="component" value="Unassembled WGS sequence"/>
</dbReference>
<name>A0A1G2DGY4_9BACT</name>
<evidence type="ECO:0000313" key="2">
    <source>
        <dbReference type="Proteomes" id="UP000178636"/>
    </source>
</evidence>
<comment type="caution">
    <text evidence="1">The sequence shown here is derived from an EMBL/GenBank/DDBJ whole genome shotgun (WGS) entry which is preliminary data.</text>
</comment>
<protein>
    <submittedName>
        <fullName evidence="1">Uncharacterized protein</fullName>
    </submittedName>
</protein>
<dbReference type="EMBL" id="MHLO01000015">
    <property type="protein sequence ID" value="OGZ12773.1"/>
    <property type="molecule type" value="Genomic_DNA"/>
</dbReference>
<sequence>MNTASLAHEVKMLRSFAVSIVGRDPEGEYRPEFVRKVLRAAKLRPSQRFANKKSFLAELSRNG</sequence>
<dbReference type="AlphaFoldDB" id="A0A1G2DGY4"/>
<reference evidence="1 2" key="1">
    <citation type="journal article" date="2016" name="Nat. Commun.">
        <title>Thousands of microbial genomes shed light on interconnected biogeochemical processes in an aquifer system.</title>
        <authorList>
            <person name="Anantharaman K."/>
            <person name="Brown C.T."/>
            <person name="Hug L.A."/>
            <person name="Sharon I."/>
            <person name="Castelle C.J."/>
            <person name="Probst A.J."/>
            <person name="Thomas B.C."/>
            <person name="Singh A."/>
            <person name="Wilkins M.J."/>
            <person name="Karaoz U."/>
            <person name="Brodie E.L."/>
            <person name="Williams K.H."/>
            <person name="Hubbard S.S."/>
            <person name="Banfield J.F."/>
        </authorList>
    </citation>
    <scope>NUCLEOTIDE SEQUENCE [LARGE SCALE GENOMIC DNA]</scope>
</reference>
<organism evidence="1 2">
    <name type="scientific">Candidatus Lloydbacteria bacterium RIFCSPHIGHO2_02_FULL_54_17</name>
    <dbReference type="NCBI Taxonomy" id="1798664"/>
    <lineage>
        <taxon>Bacteria</taxon>
        <taxon>Candidatus Lloydiibacteriota</taxon>
    </lineage>
</organism>